<dbReference type="EMBL" id="CP003348">
    <property type="protein sequence ID" value="AFM02389.1"/>
    <property type="molecule type" value="Genomic_DNA"/>
</dbReference>
<protein>
    <submittedName>
        <fullName evidence="1">Uncharacterized protein</fullName>
    </submittedName>
</protein>
<organism evidence="1 2">
    <name type="scientific">Desulfitobacterium dehalogenans (strain ATCC 51507 / DSM 9161 / JW/IU-DC1)</name>
    <dbReference type="NCBI Taxonomy" id="756499"/>
    <lineage>
        <taxon>Bacteria</taxon>
        <taxon>Bacillati</taxon>
        <taxon>Bacillota</taxon>
        <taxon>Clostridia</taxon>
        <taxon>Eubacteriales</taxon>
        <taxon>Desulfitobacteriaceae</taxon>
        <taxon>Desulfitobacterium</taxon>
    </lineage>
</organism>
<accession>I4AEK4</accession>
<proteinExistence type="predicted"/>
<dbReference type="AlphaFoldDB" id="I4AEK4"/>
<gene>
    <name evidence="1" type="ordered locus">Desde_4128</name>
</gene>
<dbReference type="Proteomes" id="UP000006053">
    <property type="component" value="Chromosome"/>
</dbReference>
<keyword evidence="2" id="KW-1185">Reference proteome</keyword>
<name>I4AEK4_DESDJ</name>
<dbReference type="RefSeq" id="WP_014795859.1">
    <property type="nucleotide sequence ID" value="NC_018017.1"/>
</dbReference>
<dbReference type="HOGENOM" id="CLU_456151_0_0_9"/>
<dbReference type="STRING" id="756499.Desde_4128"/>
<evidence type="ECO:0000313" key="2">
    <source>
        <dbReference type="Proteomes" id="UP000006053"/>
    </source>
</evidence>
<dbReference type="KEGG" id="ddh:Desde_4128"/>
<dbReference type="SUPFAM" id="SSF63829">
    <property type="entry name" value="Calcium-dependent phosphotriesterase"/>
    <property type="match status" value="1"/>
</dbReference>
<evidence type="ECO:0000313" key="1">
    <source>
        <dbReference type="EMBL" id="AFM02389.1"/>
    </source>
</evidence>
<reference evidence="2" key="1">
    <citation type="submission" date="2012-06" db="EMBL/GenBank/DDBJ databases">
        <title>Complete sequence of Desulfitobacterium dehalogenans ATCC 51507.</title>
        <authorList>
            <person name="Lucas S."/>
            <person name="Han J."/>
            <person name="Lapidus A."/>
            <person name="Cheng J.-F."/>
            <person name="Goodwin L."/>
            <person name="Pitluck S."/>
            <person name="Peters L."/>
            <person name="Ovchinnikova G."/>
            <person name="Teshima H."/>
            <person name="Detter J.C."/>
            <person name="Han C."/>
            <person name="Tapia R."/>
            <person name="Land M."/>
            <person name="Hauser L."/>
            <person name="Kyrpides N."/>
            <person name="Ivanova N."/>
            <person name="Pagani I."/>
            <person name="Kruse T."/>
            <person name="de Vos W.M."/>
            <person name="Smidt H."/>
            <person name="Woyke T."/>
        </authorList>
    </citation>
    <scope>NUCLEOTIDE SEQUENCE [LARGE SCALE GENOMIC DNA]</scope>
    <source>
        <strain evidence="2">ATCC 51507 / DSM 9161 / JW/IU-DC1</strain>
    </source>
</reference>
<sequence length="598" mass="65290">MATYNTVIKKRNATNNGWDSVLPITTAENVLINAEGDTLATHFAENATLLDNTNVNNYVFNTGKNITLKNMQLYSLRVNLSSTGPVTIKIDNNPALPLKNIATSTQLGAGKVKQWRVFQVWYDSSVPCFFLRASSSGNAVAGDVLAGKTFSNDDGTDLVGIIPIKNPDFADSIPATSAMVFNNWGDGNNYALFGISPGTFIGSGVNWIRWYQPDLVPQNIKAGVSILGVTGTGPKYAVGDTLSLRLAFNKAPIVTQRSQPNASDTYADRIFSYDNYILRLRNYSSYAYLQNVPGSSASWTVQSPPVTGGSGSYNRINPITLTRNGYLYFTIFQGLNELQRIQFSNGATIRSGVAIGLTGTFEIASSDDSYVYVVGCTPSGNNPTIVTIEKYDPNTLARIATITCTIPGNRPMPAFRACVDSSGYIYIGYNIARSGYANCCRDYYAYWENTLWKFNPSGGNPIVTYTIGSKPSNTTPNPSGMIEGNGRMGICNGIIYQSDRINTLRSFNTSLQLTGTVSTPTAVYYSDSEEIRRTQDNRVQVRYKIFTGNCQLVGDIESGGGNTIDDIKYMDATNAYGIWRSYSYAYLNSIEHGLKIVS</sequence>
<reference evidence="1 2" key="2">
    <citation type="journal article" date="2015" name="J. Bacteriol.">
        <title>Genomic, proteomic, and biochemical analysis of the organohalide respiratory pathway in Desulfitobacterium dehalogenans.</title>
        <authorList>
            <person name="Kruse T."/>
            <person name="van de Pas B.A."/>
            <person name="Atteia A."/>
            <person name="Krab K."/>
            <person name="Hagen W.R."/>
            <person name="Goodwin L."/>
            <person name="Chain P."/>
            <person name="Boeren S."/>
            <person name="Maphosa F."/>
            <person name="Schraa G."/>
            <person name="de Vos W.M."/>
            <person name="van der Oost J."/>
            <person name="Smidt H."/>
            <person name="Stams A.J."/>
        </authorList>
    </citation>
    <scope>NUCLEOTIDE SEQUENCE [LARGE SCALE GENOMIC DNA]</scope>
    <source>
        <strain evidence="2">ATCC 51507 / DSM 9161 / JW/IU-DC1</strain>
    </source>
</reference>